<comment type="caution">
    <text evidence="1">The sequence shown here is derived from an EMBL/GenBank/DDBJ whole genome shotgun (WGS) entry which is preliminary data.</text>
</comment>
<feature type="non-terminal residue" evidence="1">
    <location>
        <position position="1"/>
    </location>
</feature>
<dbReference type="EMBL" id="WNHN01000623">
    <property type="protein sequence ID" value="MTV78193.1"/>
    <property type="molecule type" value="Genomic_DNA"/>
</dbReference>
<sequence length="90" mass="10195">EQKTVWSMDLWKQARNMSFVNKFLGKGPNSLIQHITELKKSEKGARAVITLLADLTGDGVAGDRQLEGNEEAMQTFDQVIRIDQLRHANR</sequence>
<dbReference type="InterPro" id="IPR025267">
    <property type="entry name" value="ORF017-like"/>
</dbReference>
<name>A0AAW9W9S6_STREE</name>
<accession>A0AAW9W9S6</accession>
<gene>
    <name evidence="1" type="ORF">GM535_13320</name>
</gene>
<proteinExistence type="predicted"/>
<dbReference type="AlphaFoldDB" id="A0AAW9W9S6"/>
<evidence type="ECO:0000313" key="1">
    <source>
        <dbReference type="EMBL" id="MTV78193.1"/>
    </source>
</evidence>
<feature type="non-terminal residue" evidence="1">
    <location>
        <position position="90"/>
    </location>
</feature>
<protein>
    <submittedName>
        <fullName evidence="1">DUF4043 family protein</fullName>
    </submittedName>
</protein>
<evidence type="ECO:0000313" key="2">
    <source>
        <dbReference type="Proteomes" id="UP000729182"/>
    </source>
</evidence>
<dbReference type="Proteomes" id="UP000729182">
    <property type="component" value="Unassembled WGS sequence"/>
</dbReference>
<dbReference type="Pfam" id="PF13252">
    <property type="entry name" value="Phage_capsid_3"/>
    <property type="match status" value="1"/>
</dbReference>
<reference evidence="1" key="1">
    <citation type="submission" date="2019-11" db="EMBL/GenBank/DDBJ databases">
        <title>Growth characteristics of pneumococcus vary with the chemical composition of the capsule and with environmental conditions.</title>
        <authorList>
            <person name="Tothpal A."/>
            <person name="Desobry K."/>
            <person name="Joshi S."/>
            <person name="Wyllie A.L."/>
            <person name="Weinberger D.M."/>
        </authorList>
    </citation>
    <scope>NUCLEOTIDE SEQUENCE</scope>
    <source>
        <strain evidence="1">Pnumococcus10A</strain>
    </source>
</reference>
<organism evidence="1 2">
    <name type="scientific">Streptococcus pneumoniae</name>
    <dbReference type="NCBI Taxonomy" id="1313"/>
    <lineage>
        <taxon>Bacteria</taxon>
        <taxon>Bacillati</taxon>
        <taxon>Bacillota</taxon>
        <taxon>Bacilli</taxon>
        <taxon>Lactobacillales</taxon>
        <taxon>Streptococcaceae</taxon>
        <taxon>Streptococcus</taxon>
    </lineage>
</organism>